<evidence type="ECO:0000313" key="3">
    <source>
        <dbReference type="Proteomes" id="UP001057580"/>
    </source>
</evidence>
<evidence type="ECO:0000259" key="1">
    <source>
        <dbReference type="Pfam" id="PF13439"/>
    </source>
</evidence>
<protein>
    <submittedName>
        <fullName evidence="2">Glycosyltransferase family 4 protein</fullName>
    </submittedName>
</protein>
<dbReference type="Pfam" id="PF13439">
    <property type="entry name" value="Glyco_transf_4"/>
    <property type="match status" value="1"/>
</dbReference>
<keyword evidence="3" id="KW-1185">Reference proteome</keyword>
<dbReference type="Proteomes" id="UP001057580">
    <property type="component" value="Chromosome"/>
</dbReference>
<accession>A0A9E7R258</accession>
<name>A0A9E7R258_9EURY</name>
<sequence length="384" mass="42266">MNRILILNSADVIRKTTDALASGLSARGYEVSVMTAEHPKTTGYFDSDENVELLHYRSNFIPKIRYSVPGLDFFETMRREAKRADAVVVTSAVYLPSLVGTLVSNWYETPTVITIDALPGINWTYGNRLIDLFGKAFVLTLSRVAFHQADRVVGLTRSLEEHLPKLVDESKVRIIPNGIDTDHFRPSDERADGCGERVELLFVGRLSPVKGVEHLLSALGALQPEDREFHLTLVGDGEEMDAYVEEAERLGLGDSVTWTGWVDDVRPYYDLADVLILPSIAEGQPSVLLEAQACGVPVVATEVGGVPNLVGAGVVVPPRDPDAIRDAVVELVREPPENLRSRARAFVLEHYSSEAMIEGYEALFSEISSWPSLQAPRAEEGPAR</sequence>
<feature type="domain" description="Glycosyltransferase subfamily 4-like N-terminal" evidence="1">
    <location>
        <begin position="16"/>
        <end position="182"/>
    </location>
</feature>
<dbReference type="AlphaFoldDB" id="A0A9E7R258"/>
<dbReference type="RefSeq" id="WP_260593400.1">
    <property type="nucleotide sequence ID" value="NZ_CP104003.1"/>
</dbReference>
<dbReference type="KEGG" id="ssai:N0B31_19960"/>
<dbReference type="SUPFAM" id="SSF53756">
    <property type="entry name" value="UDP-Glycosyltransferase/glycogen phosphorylase"/>
    <property type="match status" value="1"/>
</dbReference>
<dbReference type="GeneID" id="74944748"/>
<dbReference type="GO" id="GO:0016757">
    <property type="term" value="F:glycosyltransferase activity"/>
    <property type="evidence" value="ECO:0007669"/>
    <property type="project" value="TreeGrafter"/>
</dbReference>
<dbReference type="CDD" id="cd03801">
    <property type="entry name" value="GT4_PimA-like"/>
    <property type="match status" value="1"/>
</dbReference>
<dbReference type="EMBL" id="CP104003">
    <property type="protein sequence ID" value="UWM54380.1"/>
    <property type="molecule type" value="Genomic_DNA"/>
</dbReference>
<dbReference type="InterPro" id="IPR028098">
    <property type="entry name" value="Glyco_trans_4-like_N"/>
</dbReference>
<dbReference type="Gene3D" id="3.40.50.2000">
    <property type="entry name" value="Glycogen Phosphorylase B"/>
    <property type="match status" value="2"/>
</dbReference>
<dbReference type="Pfam" id="PF13692">
    <property type="entry name" value="Glyco_trans_1_4"/>
    <property type="match status" value="1"/>
</dbReference>
<dbReference type="PANTHER" id="PTHR12526">
    <property type="entry name" value="GLYCOSYLTRANSFERASE"/>
    <property type="match status" value="1"/>
</dbReference>
<organism evidence="2 3">
    <name type="scientific">Salinirubellus salinus</name>
    <dbReference type="NCBI Taxonomy" id="1364945"/>
    <lineage>
        <taxon>Archaea</taxon>
        <taxon>Methanobacteriati</taxon>
        <taxon>Methanobacteriota</taxon>
        <taxon>Stenosarchaea group</taxon>
        <taxon>Halobacteria</taxon>
        <taxon>Halobacteriales</taxon>
        <taxon>Natronomonadaceae</taxon>
        <taxon>Salinirubellus</taxon>
    </lineage>
</organism>
<dbReference type="PANTHER" id="PTHR12526:SF636">
    <property type="entry name" value="BLL3647 PROTEIN"/>
    <property type="match status" value="1"/>
</dbReference>
<reference evidence="2" key="1">
    <citation type="submission" date="2022-09" db="EMBL/GenBank/DDBJ databases">
        <title>Diverse halophilic archaea isolated from saline environments.</title>
        <authorList>
            <person name="Cui H.-L."/>
        </authorList>
    </citation>
    <scope>NUCLEOTIDE SEQUENCE</scope>
    <source>
        <strain evidence="2">ZS-35-S2</strain>
    </source>
</reference>
<evidence type="ECO:0000313" key="2">
    <source>
        <dbReference type="EMBL" id="UWM54380.1"/>
    </source>
</evidence>
<gene>
    <name evidence="2" type="ORF">N0B31_19960</name>
</gene>
<proteinExistence type="predicted"/>